<dbReference type="EMBL" id="LAZR01000646">
    <property type="protein sequence ID" value="KKN61772.1"/>
    <property type="molecule type" value="Genomic_DNA"/>
</dbReference>
<organism evidence="2">
    <name type="scientific">marine sediment metagenome</name>
    <dbReference type="NCBI Taxonomy" id="412755"/>
    <lineage>
        <taxon>unclassified sequences</taxon>
        <taxon>metagenomes</taxon>
        <taxon>ecological metagenomes</taxon>
    </lineage>
</organism>
<gene>
    <name evidence="2" type="ORF">LCGC14_0518490</name>
</gene>
<sequence>MRRAIVYTIVILFIPGAQFAQTSLNFDDYFVDKTMRLDYFHIGDAKEEWITVDQVYEQGTWAGSQRNLIDNIDNGRYYAKIYDSSSGQLIFSKGFDSYFGEYKTTNQALKGIKRAYHETILIPYPKKNIRFTLEVRNRENIFLPLFSQEIDPSSVSIIKENLDKKVKIFEIRKNGSPHEKIDIAFIAEGYTSEEEEKVEADLKRFTEVFFNHEPYRTYKDRFNIYGVFKPSEESGCDEPRPGIFKNTVLNATFNSLGSERYLLTEDNKSLRDIAAHVPYDFLFIMINHKRYGGGGIYNLYCTFTVDNQWYEYLFLHEFGHSFAGLADGYYTSSVAYNEFYPRGVEPVEPNITALLDPKNIKWKDSLTPNIEIPTPWEKEGFDKMDMAYQKIRGEINEKIARMKREKAPQAEVEKVEQESDRLSRDHAKKVDDYFSKSRFRDKVGVFEGAGYSAKGLYRPMLDCLMFTKGKKPFCKICAQTVVRVIKHFSE</sequence>
<evidence type="ECO:0000313" key="2">
    <source>
        <dbReference type="EMBL" id="KKN61772.1"/>
    </source>
</evidence>
<dbReference type="Pfam" id="PF09471">
    <property type="entry name" value="Peptidase_M64"/>
    <property type="match status" value="1"/>
</dbReference>
<proteinExistence type="predicted"/>
<dbReference type="Gene3D" id="2.60.40.3250">
    <property type="entry name" value="Peptidase M64, N-terminal domain"/>
    <property type="match status" value="1"/>
</dbReference>
<dbReference type="InterPro" id="IPR019026">
    <property type="entry name" value="Peptidase_M64_IgA"/>
</dbReference>
<reference evidence="2" key="1">
    <citation type="journal article" date="2015" name="Nature">
        <title>Complex archaea that bridge the gap between prokaryotes and eukaryotes.</title>
        <authorList>
            <person name="Spang A."/>
            <person name="Saw J.H."/>
            <person name="Jorgensen S.L."/>
            <person name="Zaremba-Niedzwiedzka K."/>
            <person name="Martijn J."/>
            <person name="Lind A.E."/>
            <person name="van Eijk R."/>
            <person name="Schleper C."/>
            <person name="Guy L."/>
            <person name="Ettema T.J."/>
        </authorList>
    </citation>
    <scope>NUCLEOTIDE SEQUENCE</scope>
</reference>
<dbReference type="Gene3D" id="3.40.390.10">
    <property type="entry name" value="Collagenase (Catalytic Domain)"/>
    <property type="match status" value="1"/>
</dbReference>
<dbReference type="AlphaFoldDB" id="A0A0F9SHN3"/>
<name>A0A0F9SHN3_9ZZZZ</name>
<dbReference type="GO" id="GO:0008237">
    <property type="term" value="F:metallopeptidase activity"/>
    <property type="evidence" value="ECO:0007669"/>
    <property type="project" value="InterPro"/>
</dbReference>
<comment type="caution">
    <text evidence="2">The sequence shown here is derived from an EMBL/GenBank/DDBJ whole genome shotgun (WGS) entry which is preliminary data.</text>
</comment>
<dbReference type="Pfam" id="PF16217">
    <property type="entry name" value="M64_N"/>
    <property type="match status" value="1"/>
</dbReference>
<protein>
    <recommendedName>
        <fullName evidence="1">Peptidase M64 N-terminal domain-containing protein</fullName>
    </recommendedName>
</protein>
<evidence type="ECO:0000259" key="1">
    <source>
        <dbReference type="Pfam" id="PF16217"/>
    </source>
</evidence>
<dbReference type="InterPro" id="IPR038171">
    <property type="entry name" value="M64_N_sf"/>
</dbReference>
<accession>A0A0F9SHN3</accession>
<feature type="domain" description="Peptidase M64 N-terminal" evidence="1">
    <location>
        <begin position="25"/>
        <end position="146"/>
    </location>
</feature>
<dbReference type="InterPro" id="IPR024079">
    <property type="entry name" value="MetalloPept_cat_dom_sf"/>
</dbReference>
<dbReference type="InterPro" id="IPR032625">
    <property type="entry name" value="M64_N"/>
</dbReference>